<dbReference type="HAMAP" id="MF_01252">
    <property type="entry name" value="Hmp"/>
    <property type="match status" value="1"/>
</dbReference>
<comment type="domain">
    <text evidence="17">Consists of two distinct domains; an N-terminal heme-containing oxygen-binding domain and a C-terminal reductase domain with binding sites for FAD and NAD(P)H.</text>
</comment>
<dbReference type="FunFam" id="1.10.490.10:FF:000003">
    <property type="entry name" value="Flavohemoprotein"/>
    <property type="match status" value="1"/>
</dbReference>
<evidence type="ECO:0000256" key="16">
    <source>
        <dbReference type="ARBA" id="ARBA00049433"/>
    </source>
</evidence>
<evidence type="ECO:0000256" key="2">
    <source>
        <dbReference type="ARBA" id="ARBA00008414"/>
    </source>
</evidence>
<dbReference type="Gene3D" id="3.40.50.80">
    <property type="entry name" value="Nucleotide-binding domain of ferredoxin-NADP reductase (FNR) module"/>
    <property type="match status" value="1"/>
</dbReference>
<keyword evidence="3 17" id="KW-0813">Transport</keyword>
<evidence type="ECO:0000256" key="13">
    <source>
        <dbReference type="ARBA" id="ARBA00023027"/>
    </source>
</evidence>
<dbReference type="PANTHER" id="PTHR43396">
    <property type="entry name" value="FLAVOHEMOPROTEIN"/>
    <property type="match status" value="1"/>
</dbReference>
<dbReference type="Pfam" id="PF00042">
    <property type="entry name" value="Globin"/>
    <property type="match status" value="1"/>
</dbReference>
<gene>
    <name evidence="17" type="primary">hmp</name>
    <name evidence="20" type="ORF">BTN50_0828</name>
</gene>
<organism evidence="20 21">
    <name type="scientific">Candidatus Enterovibrio altilux</name>
    <dbReference type="NCBI Taxonomy" id="1927128"/>
    <lineage>
        <taxon>Bacteria</taxon>
        <taxon>Pseudomonadati</taxon>
        <taxon>Pseudomonadota</taxon>
        <taxon>Gammaproteobacteria</taxon>
        <taxon>Vibrionales</taxon>
        <taxon>Vibrionaceae</taxon>
        <taxon>Enterovibrio</taxon>
    </lineage>
</organism>
<feature type="binding site" evidence="17">
    <location>
        <begin position="385"/>
        <end position="388"/>
    </location>
    <ligand>
        <name>FAD</name>
        <dbReference type="ChEBI" id="CHEBI:57692"/>
    </ligand>
</feature>
<name>A0A291B8K0_9GAMM</name>
<keyword evidence="12 17" id="KW-0408">Iron</keyword>
<dbReference type="GO" id="GO:0009636">
    <property type="term" value="P:response to toxic substance"/>
    <property type="evidence" value="ECO:0007669"/>
    <property type="project" value="UniProtKB-KW"/>
</dbReference>
<feature type="domain" description="FAD-binding FR-type" evidence="19">
    <location>
        <begin position="150"/>
        <end position="255"/>
    </location>
</feature>
<dbReference type="InterPro" id="IPR017938">
    <property type="entry name" value="Riboflavin_synthase-like_b-brl"/>
</dbReference>
<evidence type="ECO:0000256" key="8">
    <source>
        <dbReference type="ARBA" id="ARBA00022723"/>
    </source>
</evidence>
<dbReference type="InterPro" id="IPR039261">
    <property type="entry name" value="FNR_nucleotide-bd"/>
</dbReference>
<dbReference type="CDD" id="cd06184">
    <property type="entry name" value="flavohem_like_fad_nad_binding"/>
    <property type="match status" value="1"/>
</dbReference>
<keyword evidence="5 17" id="KW-0349">Heme</keyword>
<evidence type="ECO:0000259" key="19">
    <source>
        <dbReference type="PROSITE" id="PS51384"/>
    </source>
</evidence>
<comment type="cofactor">
    <cofactor evidence="17">
        <name>heme b</name>
        <dbReference type="ChEBI" id="CHEBI:60344"/>
    </cofactor>
    <text evidence="17">Binds 1 heme b (iron(II)-protoporphyrin IX) group per subunit.</text>
</comment>
<keyword evidence="10 17" id="KW-0521">NADP</keyword>
<dbReference type="GO" id="GO:0020037">
    <property type="term" value="F:heme binding"/>
    <property type="evidence" value="ECO:0007669"/>
    <property type="project" value="InterPro"/>
</dbReference>
<dbReference type="SUPFAM" id="SSF63380">
    <property type="entry name" value="Riboflavin synthase domain-like"/>
    <property type="match status" value="1"/>
</dbReference>
<comment type="catalytic activity">
    <reaction evidence="15 17">
        <text>2 nitric oxide + NADH + 2 O2 = 2 nitrate + NAD(+) + H(+)</text>
        <dbReference type="Rhea" id="RHEA:19469"/>
        <dbReference type="ChEBI" id="CHEBI:15378"/>
        <dbReference type="ChEBI" id="CHEBI:15379"/>
        <dbReference type="ChEBI" id="CHEBI:16480"/>
        <dbReference type="ChEBI" id="CHEBI:17632"/>
        <dbReference type="ChEBI" id="CHEBI:57540"/>
        <dbReference type="ChEBI" id="CHEBI:57945"/>
        <dbReference type="EC" id="1.14.12.17"/>
    </reaction>
</comment>
<keyword evidence="21" id="KW-1185">Reference proteome</keyword>
<feature type="active site" description="Charge relay system" evidence="17">
    <location>
        <position position="135"/>
    </location>
</feature>
<dbReference type="GO" id="GO:0019825">
    <property type="term" value="F:oxygen binding"/>
    <property type="evidence" value="ECO:0007669"/>
    <property type="project" value="InterPro"/>
</dbReference>
<evidence type="ECO:0000256" key="5">
    <source>
        <dbReference type="ARBA" id="ARBA00022617"/>
    </source>
</evidence>
<dbReference type="GO" id="GO:0046872">
    <property type="term" value="F:metal ion binding"/>
    <property type="evidence" value="ECO:0007669"/>
    <property type="project" value="UniProtKB-KW"/>
</dbReference>
<dbReference type="GO" id="GO:0005344">
    <property type="term" value="F:oxygen carrier activity"/>
    <property type="evidence" value="ECO:0007669"/>
    <property type="project" value="UniProtKB-UniRule"/>
</dbReference>
<feature type="binding site" evidence="17">
    <location>
        <begin position="204"/>
        <end position="207"/>
    </location>
    <ligand>
        <name>FAD</name>
        <dbReference type="ChEBI" id="CHEBI:57692"/>
    </ligand>
</feature>
<dbReference type="PANTHER" id="PTHR43396:SF3">
    <property type="entry name" value="FLAVOHEMOPROTEIN"/>
    <property type="match status" value="1"/>
</dbReference>
<dbReference type="InterPro" id="IPR001709">
    <property type="entry name" value="Flavoprot_Pyr_Nucl_cyt_Rdtase"/>
</dbReference>
<dbReference type="NCBIfam" id="NF009805">
    <property type="entry name" value="PRK13289.1"/>
    <property type="match status" value="1"/>
</dbReference>
<dbReference type="Gene3D" id="2.40.30.10">
    <property type="entry name" value="Translation factors"/>
    <property type="match status" value="1"/>
</dbReference>
<dbReference type="PROSITE" id="PS51384">
    <property type="entry name" value="FAD_FR"/>
    <property type="match status" value="1"/>
</dbReference>
<evidence type="ECO:0000256" key="6">
    <source>
        <dbReference type="ARBA" id="ARBA00022621"/>
    </source>
</evidence>
<dbReference type="Proteomes" id="UP000218160">
    <property type="component" value="Chromosome 1"/>
</dbReference>
<dbReference type="PRINTS" id="PR00371">
    <property type="entry name" value="FPNCR"/>
</dbReference>
<evidence type="ECO:0000256" key="9">
    <source>
        <dbReference type="ARBA" id="ARBA00022827"/>
    </source>
</evidence>
<dbReference type="Gene3D" id="1.10.490.10">
    <property type="entry name" value="Globins"/>
    <property type="match status" value="1"/>
</dbReference>
<keyword evidence="8 17" id="KW-0479">Metal-binding</keyword>
<dbReference type="GO" id="GO:0008941">
    <property type="term" value="F:nitric oxide dioxygenase NAD(P)H activity"/>
    <property type="evidence" value="ECO:0007669"/>
    <property type="project" value="UniProtKB-UniRule"/>
</dbReference>
<keyword evidence="13 17" id="KW-0520">NAD</keyword>
<dbReference type="FunFam" id="3.40.50.80:FF:000010">
    <property type="entry name" value="Flavohemoprotein"/>
    <property type="match status" value="1"/>
</dbReference>
<dbReference type="SUPFAM" id="SSF46458">
    <property type="entry name" value="Globin-like"/>
    <property type="match status" value="1"/>
</dbReference>
<sequence>MLSSQTIEIVKSTAPLIARIGPALAAHFYERMFLHHPELKDIFNMSNQFTRAQHEALFHAVYSYAAHIDNLEVLLPIVEKIAQKHTNFNITPTMYAIVGENLLASIAEMLSSEQTVLNAWTEAYHVLAQIFINREEEIYREVESTDGGWRGTRQFMLVSKIKESDLITSFIFAPIDDKPVTCYKPGQYIGIYLHPEQFEYQEIRQYSLSSAPNIKTYRISVKRHPQGIVSRYLHNHLNVGDTVKLAPPSGDFFLDVNKKTPIALISGGIGLTPMLSMLESIVNTHDADIHWLHAAENSQHHAFGDDINHLIQQNPRVKRGIWYNKPLISDKNFDYYGFIDLSLVEGLTSHPARQFYLCGPINFMQATVQQLVCAGITKDNIHYECFGPHKMIN</sequence>
<feature type="binding site" evidence="17">
    <location>
        <position position="188"/>
    </location>
    <ligand>
        <name>FAD</name>
        <dbReference type="ChEBI" id="CHEBI:57692"/>
    </ligand>
</feature>
<dbReference type="GO" id="GO:0071500">
    <property type="term" value="P:cellular response to nitrosative stress"/>
    <property type="evidence" value="ECO:0007669"/>
    <property type="project" value="TreeGrafter"/>
</dbReference>
<dbReference type="PROSITE" id="PS01033">
    <property type="entry name" value="GLOBIN"/>
    <property type="match status" value="1"/>
</dbReference>
<evidence type="ECO:0000313" key="21">
    <source>
        <dbReference type="Proteomes" id="UP000218160"/>
    </source>
</evidence>
<keyword evidence="9 17" id="KW-0274">FAD</keyword>
<dbReference type="GO" id="GO:0046210">
    <property type="term" value="P:nitric oxide catabolic process"/>
    <property type="evidence" value="ECO:0007669"/>
    <property type="project" value="TreeGrafter"/>
</dbReference>
<dbReference type="InterPro" id="IPR001433">
    <property type="entry name" value="OxRdtase_FAD/NAD-bd"/>
</dbReference>
<feature type="binding site" description="proximal binding residue" evidence="17">
    <location>
        <position position="85"/>
    </location>
    <ligand>
        <name>heme b</name>
        <dbReference type="ChEBI" id="CHEBI:60344"/>
    </ligand>
    <ligandPart>
        <name>Fe</name>
        <dbReference type="ChEBI" id="CHEBI:18248"/>
    </ligandPart>
</feature>
<protein>
    <recommendedName>
        <fullName evidence="17">Flavohemoprotein</fullName>
    </recommendedName>
    <alternativeName>
        <fullName evidence="17">Flavohemoglobin</fullName>
    </alternativeName>
    <alternativeName>
        <fullName evidence="17">Hemoglobin-like protein</fullName>
    </alternativeName>
    <alternativeName>
        <fullName evidence="17">Nitric oxide dioxygenase</fullName>
        <shortName evidence="17">NO oxygenase</shortName>
        <shortName evidence="17">NOD</shortName>
        <ecNumber evidence="17">1.14.12.17</ecNumber>
    </alternativeName>
</protein>
<evidence type="ECO:0000256" key="14">
    <source>
        <dbReference type="ARBA" id="ARBA00025094"/>
    </source>
</evidence>
<evidence type="ECO:0000256" key="4">
    <source>
        <dbReference type="ARBA" id="ARBA00022575"/>
    </source>
</evidence>
<dbReference type="KEGG" id="elux:BTN50_0828"/>
<feature type="site" description="Influences the redox potential of the prosthetic heme and FAD groups" evidence="17">
    <location>
        <position position="384"/>
    </location>
</feature>
<comment type="cofactor">
    <cofactor evidence="17">
        <name>FAD</name>
        <dbReference type="ChEBI" id="CHEBI:57692"/>
    </cofactor>
    <text evidence="17">Binds 1 FAD per subunit.</text>
</comment>
<dbReference type="AlphaFoldDB" id="A0A291B8K0"/>
<keyword evidence="6 17" id="KW-0561">Oxygen transport</keyword>
<accession>A0A291B8K0</accession>
<proteinExistence type="inferred from homology"/>
<dbReference type="FunFam" id="2.40.30.10:FF:000034">
    <property type="entry name" value="Flavohemoprotein"/>
    <property type="match status" value="1"/>
</dbReference>
<evidence type="ECO:0000259" key="18">
    <source>
        <dbReference type="PROSITE" id="PS01033"/>
    </source>
</evidence>
<dbReference type="InterPro" id="IPR017927">
    <property type="entry name" value="FAD-bd_FR_type"/>
</dbReference>
<evidence type="ECO:0000256" key="7">
    <source>
        <dbReference type="ARBA" id="ARBA00022630"/>
    </source>
</evidence>
<feature type="region of interest" description="Reductase" evidence="17">
    <location>
        <begin position="147"/>
        <end position="393"/>
    </location>
</feature>
<feature type="domain" description="Globin" evidence="18">
    <location>
        <begin position="1"/>
        <end position="136"/>
    </location>
</feature>
<evidence type="ECO:0000256" key="10">
    <source>
        <dbReference type="ARBA" id="ARBA00022857"/>
    </source>
</evidence>
<evidence type="ECO:0000313" key="20">
    <source>
        <dbReference type="EMBL" id="ATF09336.1"/>
    </source>
</evidence>
<comment type="similarity">
    <text evidence="2 17">Belongs to the globin family. Two-domain flavohemoproteins subfamily.</text>
</comment>
<comment type="similarity">
    <text evidence="1 17">In the C-terminal section; belongs to the flavoprotein pyridine nucleotide cytochrome reductase family.</text>
</comment>
<evidence type="ECO:0000256" key="11">
    <source>
        <dbReference type="ARBA" id="ARBA00023002"/>
    </source>
</evidence>
<keyword evidence="7 17" id="KW-0285">Flavoprotein</keyword>
<feature type="active site" description="Charge relay system" evidence="17">
    <location>
        <position position="95"/>
    </location>
</feature>
<dbReference type="Pfam" id="PF00970">
    <property type="entry name" value="FAD_binding_6"/>
    <property type="match status" value="1"/>
</dbReference>
<dbReference type="SUPFAM" id="SSF52343">
    <property type="entry name" value="Ferredoxin reductase-like, C-terminal NADP-linked domain"/>
    <property type="match status" value="1"/>
</dbReference>
<dbReference type="EMBL" id="CP020660">
    <property type="protein sequence ID" value="ATF09336.1"/>
    <property type="molecule type" value="Genomic_DNA"/>
</dbReference>
<dbReference type="EC" id="1.14.12.17" evidence="17"/>
<evidence type="ECO:0000256" key="12">
    <source>
        <dbReference type="ARBA" id="ARBA00023004"/>
    </source>
</evidence>
<feature type="binding site" evidence="17">
    <location>
        <begin position="268"/>
        <end position="273"/>
    </location>
    <ligand>
        <name>NADP(+)</name>
        <dbReference type="ChEBI" id="CHEBI:58349"/>
    </ligand>
</feature>
<dbReference type="InterPro" id="IPR023950">
    <property type="entry name" value="Hmp"/>
</dbReference>
<evidence type="ECO:0000256" key="3">
    <source>
        <dbReference type="ARBA" id="ARBA00022448"/>
    </source>
</evidence>
<evidence type="ECO:0000256" key="17">
    <source>
        <dbReference type="HAMAP-Rule" id="MF_01252"/>
    </source>
</evidence>
<keyword evidence="11 17" id="KW-0560">Oxidoreductase</keyword>
<dbReference type="GO" id="GO:0071949">
    <property type="term" value="F:FAD binding"/>
    <property type="evidence" value="ECO:0007669"/>
    <property type="project" value="InterPro"/>
</dbReference>
<evidence type="ECO:0000256" key="1">
    <source>
        <dbReference type="ARBA" id="ARBA00006401"/>
    </source>
</evidence>
<evidence type="ECO:0000256" key="15">
    <source>
        <dbReference type="ARBA" id="ARBA00048649"/>
    </source>
</evidence>
<comment type="catalytic activity">
    <reaction evidence="16 17">
        <text>2 nitric oxide + NADPH + 2 O2 = 2 nitrate + NADP(+) + H(+)</text>
        <dbReference type="Rhea" id="RHEA:19465"/>
        <dbReference type="ChEBI" id="CHEBI:15378"/>
        <dbReference type="ChEBI" id="CHEBI:15379"/>
        <dbReference type="ChEBI" id="CHEBI:16480"/>
        <dbReference type="ChEBI" id="CHEBI:17632"/>
        <dbReference type="ChEBI" id="CHEBI:57783"/>
        <dbReference type="ChEBI" id="CHEBI:58349"/>
        <dbReference type="EC" id="1.14.12.17"/>
    </reaction>
</comment>
<reference evidence="21" key="1">
    <citation type="submission" date="2017-04" db="EMBL/GenBank/DDBJ databases">
        <title>Genome evolution of the luminous symbionts of deep sea anglerfish.</title>
        <authorList>
            <person name="Hendry T.A."/>
        </authorList>
    </citation>
    <scope>NUCLEOTIDE SEQUENCE [LARGE SCALE GENOMIC DNA]</scope>
</reference>
<dbReference type="Pfam" id="PF00175">
    <property type="entry name" value="NAD_binding_1"/>
    <property type="match status" value="1"/>
</dbReference>
<keyword evidence="4 17" id="KW-0216">Detoxification</keyword>
<dbReference type="InterPro" id="IPR000971">
    <property type="entry name" value="Globin"/>
</dbReference>
<comment type="function">
    <text evidence="14 17">Is involved in NO detoxification in an aerobic process, termed nitric oxide dioxygenase (NOD) reaction that utilizes O(2) and NAD(P)H to convert NO to nitrate, which protects the bacterium from various noxious nitrogen compounds. Therefore, plays a central role in the inducible response to nitrosative stress.</text>
</comment>
<dbReference type="InterPro" id="IPR009050">
    <property type="entry name" value="Globin-like_sf"/>
</dbReference>
<dbReference type="PRINTS" id="PR00410">
    <property type="entry name" value="PHEHYDRXLASE"/>
</dbReference>
<dbReference type="InterPro" id="IPR012292">
    <property type="entry name" value="Globin/Proto"/>
</dbReference>
<feature type="site" description="Involved in heme-bound ligand stabilization and O-O bond activation" evidence="17">
    <location>
        <position position="29"/>
    </location>
</feature>
<dbReference type="RefSeq" id="WP_096619044.1">
    <property type="nucleotide sequence ID" value="NZ_CP020660.1"/>
</dbReference>
<dbReference type="InterPro" id="IPR008333">
    <property type="entry name" value="Cbr1-like_FAD-bd_dom"/>
</dbReference>
<feature type="site" description="Influences the redox potential of the prosthetic heme and FAD groups" evidence="17">
    <location>
        <position position="84"/>
    </location>
</feature>